<feature type="binding site" evidence="13">
    <location>
        <position position="136"/>
    </location>
    <ligand>
        <name>Mg(2+)</name>
        <dbReference type="ChEBI" id="CHEBI:18420"/>
        <label>2</label>
    </ligand>
</feature>
<keyword evidence="7 12" id="KW-0540">Nuclease</keyword>
<feature type="domain" description="RNase H type-1" evidence="14">
    <location>
        <begin position="66"/>
        <end position="200"/>
    </location>
</feature>
<evidence type="ECO:0000256" key="4">
    <source>
        <dbReference type="ARBA" id="ARBA00005300"/>
    </source>
</evidence>
<comment type="subcellular location">
    <subcellularLocation>
        <location evidence="12">Cytoplasm</location>
    </subcellularLocation>
</comment>
<dbReference type="Pfam" id="PF01693">
    <property type="entry name" value="Cauli_VI"/>
    <property type="match status" value="1"/>
</dbReference>
<dbReference type="Gene3D" id="3.40.970.10">
    <property type="entry name" value="Ribonuclease H1, N-terminal domain"/>
    <property type="match status" value="1"/>
</dbReference>
<evidence type="ECO:0000256" key="7">
    <source>
        <dbReference type="ARBA" id="ARBA00022722"/>
    </source>
</evidence>
<evidence type="ECO:0000256" key="2">
    <source>
        <dbReference type="ARBA" id="ARBA00001946"/>
    </source>
</evidence>
<accession>A0A6G1X5C8</accession>
<dbReference type="PANTHER" id="PTHR10642">
    <property type="entry name" value="RIBONUCLEASE H1"/>
    <property type="match status" value="1"/>
</dbReference>
<dbReference type="Gene3D" id="3.30.420.10">
    <property type="entry name" value="Ribonuclease H-like superfamily/Ribonuclease H"/>
    <property type="match status" value="1"/>
</dbReference>
<dbReference type="Pfam" id="PF00075">
    <property type="entry name" value="RNase_H"/>
    <property type="match status" value="1"/>
</dbReference>
<evidence type="ECO:0000313" key="15">
    <source>
        <dbReference type="EMBL" id="MRG86106.1"/>
    </source>
</evidence>
<gene>
    <name evidence="15" type="ORF">GH754_07185</name>
</gene>
<dbReference type="GO" id="GO:0046872">
    <property type="term" value="F:metal ion binding"/>
    <property type="evidence" value="ECO:0007669"/>
    <property type="project" value="UniProtKB-KW"/>
</dbReference>
<dbReference type="InterPro" id="IPR009027">
    <property type="entry name" value="Ribosomal_bL9/RNase_H1_N"/>
</dbReference>
<keyword evidence="11 12" id="KW-0460">Magnesium</keyword>
<dbReference type="AlphaFoldDB" id="A0A6G1X5C8"/>
<keyword evidence="10 12" id="KW-0378">Hydrolase</keyword>
<comment type="cofactor">
    <cofactor evidence="2">
        <name>Mg(2+)</name>
        <dbReference type="ChEBI" id="CHEBI:18420"/>
    </cofactor>
</comment>
<feature type="binding site" evidence="13">
    <location>
        <position position="196"/>
    </location>
    <ligand>
        <name>Mg(2+)</name>
        <dbReference type="ChEBI" id="CHEBI:18420"/>
        <label>1</label>
    </ligand>
</feature>
<evidence type="ECO:0000259" key="14">
    <source>
        <dbReference type="PROSITE" id="PS50879"/>
    </source>
</evidence>
<dbReference type="EC" id="3.1.26.4" evidence="5 12"/>
<reference evidence="15 16" key="1">
    <citation type="submission" date="2019-11" db="EMBL/GenBank/DDBJ databases">
        <authorList>
            <person name="Li J."/>
        </authorList>
    </citation>
    <scope>NUCLEOTIDE SEQUENCE [LARGE SCALE GENOMIC DNA]</scope>
    <source>
        <strain evidence="15 16">J4</strain>
    </source>
</reference>
<keyword evidence="8 12" id="KW-0479">Metal-binding</keyword>
<dbReference type="InterPro" id="IPR036397">
    <property type="entry name" value="RNaseH_sf"/>
</dbReference>
<dbReference type="InterPro" id="IPR050092">
    <property type="entry name" value="RNase_H"/>
</dbReference>
<dbReference type="Proteomes" id="UP000480185">
    <property type="component" value="Unassembled WGS sequence"/>
</dbReference>
<evidence type="ECO:0000256" key="13">
    <source>
        <dbReference type="PIRSR" id="PIRSR037839-1"/>
    </source>
</evidence>
<evidence type="ECO:0000256" key="12">
    <source>
        <dbReference type="PIRNR" id="PIRNR037839"/>
    </source>
</evidence>
<name>A0A6G1X5C8_9BACI</name>
<dbReference type="OrthoDB" id="9811552at2"/>
<evidence type="ECO:0000256" key="11">
    <source>
        <dbReference type="ARBA" id="ARBA00022842"/>
    </source>
</evidence>
<dbReference type="InterPro" id="IPR002156">
    <property type="entry name" value="RNaseH_domain"/>
</dbReference>
<evidence type="ECO:0000256" key="1">
    <source>
        <dbReference type="ARBA" id="ARBA00000077"/>
    </source>
</evidence>
<comment type="similarity">
    <text evidence="4 12">Belongs to the RNase H family.</text>
</comment>
<dbReference type="PIRSF" id="PIRSF037839">
    <property type="entry name" value="Ribonuclease_H"/>
    <property type="match status" value="1"/>
</dbReference>
<dbReference type="GO" id="GO:0005737">
    <property type="term" value="C:cytoplasm"/>
    <property type="evidence" value="ECO:0007669"/>
    <property type="project" value="UniProtKB-SubCell"/>
</dbReference>
<evidence type="ECO:0000256" key="8">
    <source>
        <dbReference type="ARBA" id="ARBA00022723"/>
    </source>
</evidence>
<dbReference type="RefSeq" id="WP_153728020.1">
    <property type="nucleotide sequence ID" value="NZ_WJNH01000003.1"/>
</dbReference>
<keyword evidence="13" id="KW-0464">Manganese</keyword>
<keyword evidence="9 12" id="KW-0255">Endonuclease</keyword>
<evidence type="ECO:0000256" key="5">
    <source>
        <dbReference type="ARBA" id="ARBA00012180"/>
    </source>
</evidence>
<evidence type="ECO:0000256" key="3">
    <source>
        <dbReference type="ARBA" id="ARBA00004065"/>
    </source>
</evidence>
<dbReference type="PROSITE" id="PS50879">
    <property type="entry name" value="RNASE_H_1"/>
    <property type="match status" value="1"/>
</dbReference>
<comment type="function">
    <text evidence="3 12">Endonuclease that specifically degrades the RNA of RNA-DNA hybrids.</text>
</comment>
<dbReference type="GO" id="GO:0043137">
    <property type="term" value="P:DNA replication, removal of RNA primer"/>
    <property type="evidence" value="ECO:0007669"/>
    <property type="project" value="TreeGrafter"/>
</dbReference>
<evidence type="ECO:0000256" key="6">
    <source>
        <dbReference type="ARBA" id="ARBA00017721"/>
    </source>
</evidence>
<dbReference type="InterPro" id="IPR017290">
    <property type="entry name" value="RNase_H_bac"/>
</dbReference>
<comment type="catalytic activity">
    <reaction evidence="1 12">
        <text>Endonucleolytic cleavage to 5'-phosphomonoester.</text>
        <dbReference type="EC" id="3.1.26.4"/>
    </reaction>
</comment>
<dbReference type="SUPFAM" id="SSF53098">
    <property type="entry name" value="Ribonuclease H-like"/>
    <property type="match status" value="1"/>
</dbReference>
<comment type="caution">
    <text evidence="15">The sequence shown here is derived from an EMBL/GenBank/DDBJ whole genome shotgun (WGS) entry which is preliminary data.</text>
</comment>
<sequence length="200" mass="22839">MAKQKYYVVWSGRKTGIFTSWDECKKQVHGVKGARYKSFTSKQEAEEAFENGSNPTVSKNRPTKSNYIEESISVDAACSGNPGDMEYKGVITKDGQEIFHHGPVPNGTNNIGEFIAIVHALAYLQKKKSNMPIYSDSATALSWVRKKRPNTKLRRDQSTEEVWKLIDRATKWLEQNTYSNKLLKWETHLWGESKADFGRK</sequence>
<evidence type="ECO:0000256" key="9">
    <source>
        <dbReference type="ARBA" id="ARBA00022759"/>
    </source>
</evidence>
<feature type="binding site" evidence="13">
    <location>
        <position position="75"/>
    </location>
    <ligand>
        <name>Mg(2+)</name>
        <dbReference type="ChEBI" id="CHEBI:18420"/>
        <label>1</label>
    </ligand>
</feature>
<dbReference type="PANTHER" id="PTHR10642:SF26">
    <property type="entry name" value="RIBONUCLEASE H1"/>
    <property type="match status" value="1"/>
</dbReference>
<protein>
    <recommendedName>
        <fullName evidence="6 12">Ribonuclease H</fullName>
        <ecNumber evidence="5 12">3.1.26.4</ecNumber>
    </recommendedName>
</protein>
<feature type="binding site" evidence="13">
    <location>
        <position position="113"/>
    </location>
    <ligand>
        <name>Mg(2+)</name>
        <dbReference type="ChEBI" id="CHEBI:18420"/>
        <label>2</label>
    </ligand>
</feature>
<proteinExistence type="inferred from homology"/>
<keyword evidence="16" id="KW-1185">Reference proteome</keyword>
<dbReference type="InterPro" id="IPR037056">
    <property type="entry name" value="RNase_H1_N_sf"/>
</dbReference>
<dbReference type="FunFam" id="3.40.970.10:FF:000002">
    <property type="entry name" value="Ribonuclease H"/>
    <property type="match status" value="1"/>
</dbReference>
<dbReference type="InterPro" id="IPR011320">
    <property type="entry name" value="RNase_H1_N"/>
</dbReference>
<dbReference type="GO" id="GO:0004523">
    <property type="term" value="F:RNA-DNA hybrid ribonuclease activity"/>
    <property type="evidence" value="ECO:0007669"/>
    <property type="project" value="UniProtKB-UniRule"/>
</dbReference>
<dbReference type="GO" id="GO:0003676">
    <property type="term" value="F:nucleic acid binding"/>
    <property type="evidence" value="ECO:0007669"/>
    <property type="project" value="UniProtKB-UniRule"/>
</dbReference>
<evidence type="ECO:0000256" key="10">
    <source>
        <dbReference type="ARBA" id="ARBA00022801"/>
    </source>
</evidence>
<keyword evidence="12" id="KW-0963">Cytoplasm</keyword>
<comment type="cofactor">
    <cofactor evidence="13">
        <name>Mn(2+)</name>
        <dbReference type="ChEBI" id="CHEBI:29035"/>
    </cofactor>
    <cofactor evidence="13">
        <name>Mg(2+)</name>
        <dbReference type="ChEBI" id="CHEBI:18420"/>
    </cofactor>
    <text evidence="13">Binds 2 metal ions per subunit. Manganese or magnesium.</text>
</comment>
<dbReference type="InterPro" id="IPR012337">
    <property type="entry name" value="RNaseH-like_sf"/>
</dbReference>
<organism evidence="15 16">
    <name type="scientific">Salinibacillus xinjiangensis</name>
    <dbReference type="NCBI Taxonomy" id="1229268"/>
    <lineage>
        <taxon>Bacteria</taxon>
        <taxon>Bacillati</taxon>
        <taxon>Bacillota</taxon>
        <taxon>Bacilli</taxon>
        <taxon>Bacillales</taxon>
        <taxon>Bacillaceae</taxon>
        <taxon>Salinibacillus</taxon>
    </lineage>
</organism>
<dbReference type="EMBL" id="WJNH01000003">
    <property type="protein sequence ID" value="MRG86106.1"/>
    <property type="molecule type" value="Genomic_DNA"/>
</dbReference>
<dbReference type="SUPFAM" id="SSF55658">
    <property type="entry name" value="L9 N-domain-like"/>
    <property type="match status" value="1"/>
</dbReference>
<evidence type="ECO:0000313" key="16">
    <source>
        <dbReference type="Proteomes" id="UP000480185"/>
    </source>
</evidence>